<dbReference type="EMBL" id="PFFQ01000006">
    <property type="protein sequence ID" value="PIW18990.1"/>
    <property type="molecule type" value="Genomic_DNA"/>
</dbReference>
<dbReference type="SUPFAM" id="SSF56281">
    <property type="entry name" value="Metallo-hydrolase/oxidoreductase"/>
    <property type="match status" value="1"/>
</dbReference>
<dbReference type="CDD" id="cd16281">
    <property type="entry name" value="metallo-hydrolase-like_MBL-fold"/>
    <property type="match status" value="1"/>
</dbReference>
<dbReference type="GO" id="GO:0046872">
    <property type="term" value="F:metal ion binding"/>
    <property type="evidence" value="ECO:0007669"/>
    <property type="project" value="UniProtKB-KW"/>
</dbReference>
<dbReference type="GO" id="GO:0016787">
    <property type="term" value="F:hydrolase activity"/>
    <property type="evidence" value="ECO:0007669"/>
    <property type="project" value="UniProtKB-KW"/>
</dbReference>
<dbReference type="PANTHER" id="PTHR42978:SF6">
    <property type="entry name" value="QUORUM-QUENCHING LACTONASE YTNP-RELATED"/>
    <property type="match status" value="1"/>
</dbReference>
<evidence type="ECO:0000259" key="5">
    <source>
        <dbReference type="SMART" id="SM00849"/>
    </source>
</evidence>
<evidence type="ECO:0000313" key="7">
    <source>
        <dbReference type="Proteomes" id="UP000231019"/>
    </source>
</evidence>
<protein>
    <submittedName>
        <fullName evidence="6">MBL fold metallo-hydrolase</fullName>
    </submittedName>
</protein>
<dbReference type="InterPro" id="IPR036866">
    <property type="entry name" value="RibonucZ/Hydroxyglut_hydro"/>
</dbReference>
<accession>A0A2M7GA17</accession>
<evidence type="ECO:0000256" key="3">
    <source>
        <dbReference type="ARBA" id="ARBA00022801"/>
    </source>
</evidence>
<evidence type="ECO:0000256" key="4">
    <source>
        <dbReference type="ARBA" id="ARBA00022833"/>
    </source>
</evidence>
<dbReference type="AlphaFoldDB" id="A0A2M7GA17"/>
<name>A0A2M7GA17_9BACT</name>
<reference evidence="6 7" key="1">
    <citation type="submission" date="2017-09" db="EMBL/GenBank/DDBJ databases">
        <title>Depth-based differentiation of microbial function through sediment-hosted aquifers and enrichment of novel symbionts in the deep terrestrial subsurface.</title>
        <authorList>
            <person name="Probst A.J."/>
            <person name="Ladd B."/>
            <person name="Jarett J.K."/>
            <person name="Geller-Mcgrath D.E."/>
            <person name="Sieber C.M."/>
            <person name="Emerson J.B."/>
            <person name="Anantharaman K."/>
            <person name="Thomas B.C."/>
            <person name="Malmstrom R."/>
            <person name="Stieglmeier M."/>
            <person name="Klingl A."/>
            <person name="Woyke T."/>
            <person name="Ryan C.M."/>
            <person name="Banfield J.F."/>
        </authorList>
    </citation>
    <scope>NUCLEOTIDE SEQUENCE [LARGE SCALE GENOMIC DNA]</scope>
    <source>
        <strain evidence="6">CG17_big_fil_post_rev_8_21_14_2_50_48_46</strain>
    </source>
</reference>
<keyword evidence="4" id="KW-0862">Zinc</keyword>
<dbReference type="PANTHER" id="PTHR42978">
    <property type="entry name" value="QUORUM-QUENCHING LACTONASE YTNP-RELATED-RELATED"/>
    <property type="match status" value="1"/>
</dbReference>
<evidence type="ECO:0000256" key="1">
    <source>
        <dbReference type="ARBA" id="ARBA00007749"/>
    </source>
</evidence>
<comment type="caution">
    <text evidence="6">The sequence shown here is derived from an EMBL/GenBank/DDBJ whole genome shotgun (WGS) entry which is preliminary data.</text>
</comment>
<feature type="domain" description="Metallo-beta-lactamase" evidence="5">
    <location>
        <begin position="80"/>
        <end position="289"/>
    </location>
</feature>
<keyword evidence="3 6" id="KW-0378">Hydrolase</keyword>
<comment type="similarity">
    <text evidence="1">Belongs to the metallo-beta-lactamase superfamily.</text>
</comment>
<proteinExistence type="inferred from homology"/>
<evidence type="ECO:0000256" key="2">
    <source>
        <dbReference type="ARBA" id="ARBA00022723"/>
    </source>
</evidence>
<organism evidence="6 7">
    <name type="scientific">bacterium (Candidatus Blackallbacteria) CG17_big_fil_post_rev_8_21_14_2_50_48_46</name>
    <dbReference type="NCBI Taxonomy" id="2014261"/>
    <lineage>
        <taxon>Bacteria</taxon>
        <taxon>Candidatus Blackallbacteria</taxon>
    </lineage>
</organism>
<keyword evidence="2" id="KW-0479">Metal-binding</keyword>
<sequence>MSSKGRTSAEYSWCFARASVRLKGRQSSWRVMSMQIGEYEVVTLETGRFALDGGAMFGVVPKIIWEKKHPADEKNRIEMAMRVVLLRSQEQVILIDTGIGDKLSAKQRQIYGVNLEHSHLLNSLAQVGLQPEDISDVILTHLHFDHAGGATRIEDGNLKPAFPKAKYWVQRENWEWALQPSEKDRASYLQENFVPLQAAGQLHFLEGAGDIFPGVRARLSQGHTTGQQLIEIYAENQFAIYGADIIPMAAHIAIPYVMGYDLRPLVTIEEKKQILEDVLAQNGILIFEHDPEMKACRLRRGEKSIEAAEAVEI</sequence>
<dbReference type="InterPro" id="IPR001279">
    <property type="entry name" value="Metallo-B-lactamas"/>
</dbReference>
<dbReference type="Pfam" id="PF00753">
    <property type="entry name" value="Lactamase_B"/>
    <property type="match status" value="1"/>
</dbReference>
<evidence type="ECO:0000313" key="6">
    <source>
        <dbReference type="EMBL" id="PIW18990.1"/>
    </source>
</evidence>
<dbReference type="Gene3D" id="3.60.15.10">
    <property type="entry name" value="Ribonuclease Z/Hydroxyacylglutathione hydrolase-like"/>
    <property type="match status" value="1"/>
</dbReference>
<dbReference type="InterPro" id="IPR051013">
    <property type="entry name" value="MBL_superfamily_lactonases"/>
</dbReference>
<gene>
    <name evidence="6" type="ORF">COW36_02455</name>
</gene>
<dbReference type="SMART" id="SM00849">
    <property type="entry name" value="Lactamase_B"/>
    <property type="match status" value="1"/>
</dbReference>
<dbReference type="Proteomes" id="UP000231019">
    <property type="component" value="Unassembled WGS sequence"/>
</dbReference>